<keyword evidence="2" id="KW-1185">Reference proteome</keyword>
<dbReference type="Proteomes" id="UP000072741">
    <property type="component" value="Unassembled WGS sequence"/>
</dbReference>
<dbReference type="EMBL" id="LDSL01000051">
    <property type="protein sequence ID" value="KTT23175.1"/>
    <property type="molecule type" value="Genomic_DNA"/>
</dbReference>
<organism evidence="1 2">
    <name type="scientific">Pseudacidovorax intermedius</name>
    <dbReference type="NCBI Taxonomy" id="433924"/>
    <lineage>
        <taxon>Bacteria</taxon>
        <taxon>Pseudomonadati</taxon>
        <taxon>Pseudomonadota</taxon>
        <taxon>Betaproteobacteria</taxon>
        <taxon>Burkholderiales</taxon>
        <taxon>Comamonadaceae</taxon>
        <taxon>Pseudacidovorax</taxon>
    </lineage>
</organism>
<evidence type="ECO:0000313" key="2">
    <source>
        <dbReference type="Proteomes" id="UP000072741"/>
    </source>
</evidence>
<accession>A0A147H0K7</accession>
<protein>
    <submittedName>
        <fullName evidence="1">Uncharacterized protein</fullName>
    </submittedName>
</protein>
<name>A0A147H0K7_9BURK</name>
<reference evidence="1 2" key="1">
    <citation type="journal article" date="2016" name="Front. Microbiol.">
        <title>Genomic Resource of Rice Seed Associated Bacteria.</title>
        <authorList>
            <person name="Midha S."/>
            <person name="Bansal K."/>
            <person name="Sharma S."/>
            <person name="Kumar N."/>
            <person name="Patil P.P."/>
            <person name="Chaudhry V."/>
            <person name="Patil P.B."/>
        </authorList>
    </citation>
    <scope>NUCLEOTIDE SEQUENCE [LARGE SCALE GENOMIC DNA]</scope>
    <source>
        <strain evidence="1 2">NS331</strain>
    </source>
</reference>
<dbReference type="OrthoDB" id="8907515at2"/>
<sequence>MGTALLALSSLFAPIQSWVSRHADARRGAAIDDADLRYVTVLPHHHRRPASANEGVRRTAARPLRVVRVVEPGERGRAGSRLVIAGRMADVCAELDRLVEKELRDATVRPCGTPLH</sequence>
<proteinExistence type="predicted"/>
<comment type="caution">
    <text evidence="1">The sequence shown here is derived from an EMBL/GenBank/DDBJ whole genome shotgun (WGS) entry which is preliminary data.</text>
</comment>
<dbReference type="RefSeq" id="WP_058641485.1">
    <property type="nucleotide sequence ID" value="NZ_LDSL01000051.1"/>
</dbReference>
<evidence type="ECO:0000313" key="1">
    <source>
        <dbReference type="EMBL" id="KTT23175.1"/>
    </source>
</evidence>
<dbReference type="PATRIC" id="fig|433924.3.peg.3603"/>
<dbReference type="AlphaFoldDB" id="A0A147H0K7"/>
<gene>
    <name evidence="1" type="ORF">NS331_08110</name>
</gene>